<evidence type="ECO:0000256" key="1">
    <source>
        <dbReference type="ARBA" id="ARBA00004123"/>
    </source>
</evidence>
<keyword evidence="10" id="KW-0863">Zinc-finger</keyword>
<proteinExistence type="predicted"/>
<accession>A0A165IH85</accession>
<feature type="region of interest" description="Disordered" evidence="11">
    <location>
        <begin position="262"/>
        <end position="371"/>
    </location>
</feature>
<evidence type="ECO:0000259" key="12">
    <source>
        <dbReference type="PROSITE" id="PS50089"/>
    </source>
</evidence>
<evidence type="ECO:0000256" key="6">
    <source>
        <dbReference type="ARBA" id="ARBA00022843"/>
    </source>
</evidence>
<keyword evidence="10" id="KW-0862">Zinc</keyword>
<evidence type="ECO:0000313" key="14">
    <source>
        <dbReference type="Proteomes" id="UP000076842"/>
    </source>
</evidence>
<evidence type="ECO:0000256" key="11">
    <source>
        <dbReference type="SAM" id="MobiDB-lite"/>
    </source>
</evidence>
<keyword evidence="6" id="KW-0832">Ubl conjugation</keyword>
<dbReference type="GO" id="GO:0006355">
    <property type="term" value="P:regulation of DNA-templated transcription"/>
    <property type="evidence" value="ECO:0007669"/>
    <property type="project" value="InterPro"/>
</dbReference>
<feature type="region of interest" description="Disordered" evidence="11">
    <location>
        <begin position="63"/>
        <end position="84"/>
    </location>
</feature>
<dbReference type="PROSITE" id="PS50089">
    <property type="entry name" value="ZF_RING_2"/>
    <property type="match status" value="1"/>
</dbReference>
<name>A0A165IH85_9BASI</name>
<gene>
    <name evidence="13" type="ORF">CALCODRAFT_515344</name>
</gene>
<dbReference type="InterPro" id="IPR001841">
    <property type="entry name" value="Znf_RING"/>
</dbReference>
<protein>
    <recommendedName>
        <fullName evidence="12">RING-type domain-containing protein</fullName>
    </recommendedName>
</protein>
<dbReference type="InParanoid" id="A0A165IH85"/>
<dbReference type="InterPro" id="IPR018866">
    <property type="entry name" value="Znf-4CXXC_R1"/>
</dbReference>
<dbReference type="Proteomes" id="UP000076842">
    <property type="component" value="Unassembled WGS sequence"/>
</dbReference>
<dbReference type="GO" id="GO:0005634">
    <property type="term" value="C:nucleus"/>
    <property type="evidence" value="ECO:0007669"/>
    <property type="project" value="UniProtKB-SubCell"/>
</dbReference>
<feature type="region of interest" description="Disordered" evidence="11">
    <location>
        <begin position="383"/>
        <end position="404"/>
    </location>
</feature>
<feature type="compositionally biased region" description="Acidic residues" evidence="11">
    <location>
        <begin position="351"/>
        <end position="364"/>
    </location>
</feature>
<keyword evidence="8" id="KW-0804">Transcription</keyword>
<keyword evidence="10" id="KW-0479">Metal-binding</keyword>
<dbReference type="PANTHER" id="PTHR31169:SF8">
    <property type="entry name" value="ZINC-FINGER DOMAIN OF MONOAMINE-OXIDASE A REPRESSOR R1 PROTEIN"/>
    <property type="match status" value="1"/>
</dbReference>
<evidence type="ECO:0000256" key="5">
    <source>
        <dbReference type="ARBA" id="ARBA00022553"/>
    </source>
</evidence>
<dbReference type="PANTHER" id="PTHR31169">
    <property type="entry name" value="OS05G0300700 PROTEIN"/>
    <property type="match status" value="1"/>
</dbReference>
<keyword evidence="5" id="KW-0597">Phosphoprotein</keyword>
<evidence type="ECO:0000256" key="2">
    <source>
        <dbReference type="ARBA" id="ARBA00004496"/>
    </source>
</evidence>
<dbReference type="STRING" id="1353952.A0A165IH85"/>
<evidence type="ECO:0000256" key="10">
    <source>
        <dbReference type="PROSITE-ProRule" id="PRU00175"/>
    </source>
</evidence>
<organism evidence="13 14">
    <name type="scientific">Calocera cornea HHB12733</name>
    <dbReference type="NCBI Taxonomy" id="1353952"/>
    <lineage>
        <taxon>Eukaryota</taxon>
        <taxon>Fungi</taxon>
        <taxon>Dikarya</taxon>
        <taxon>Basidiomycota</taxon>
        <taxon>Agaricomycotina</taxon>
        <taxon>Dacrymycetes</taxon>
        <taxon>Dacrymycetales</taxon>
        <taxon>Dacrymycetaceae</taxon>
        <taxon>Calocera</taxon>
    </lineage>
</organism>
<keyword evidence="4" id="KW-1017">Isopeptide bond</keyword>
<comment type="subcellular location">
    <subcellularLocation>
        <location evidence="2">Cytoplasm</location>
    </subcellularLocation>
    <subcellularLocation>
        <location evidence="1">Nucleus</location>
    </subcellularLocation>
</comment>
<dbReference type="GO" id="GO:0008270">
    <property type="term" value="F:zinc ion binding"/>
    <property type="evidence" value="ECO:0007669"/>
    <property type="project" value="UniProtKB-KW"/>
</dbReference>
<dbReference type="GO" id="GO:0005737">
    <property type="term" value="C:cytoplasm"/>
    <property type="evidence" value="ECO:0007669"/>
    <property type="project" value="UniProtKB-SubCell"/>
</dbReference>
<dbReference type="OrthoDB" id="2758530at2759"/>
<feature type="compositionally biased region" description="Basic residues" evidence="11">
    <location>
        <begin position="391"/>
        <end position="400"/>
    </location>
</feature>
<sequence>MSTKFWYRSSAVVSETKADALRAAVVAPPPPATPSIYEILAPAVNDRPLRPLDKLLNLIQKRSVASRVQSPPPSAAERDRSLSLGDPVVRHQPDVQAAHSSSMELKIRVVDDDSEKIARLVPLESAPPPAAGAALKATVAAVDYAVSARSLKRKEREDDEERLPRRRAFRGAAPSVMLFGPLPLDQASDEDEGDVRGLADARTVTATAAPVRTTTRLVLDFVEMPALKRSYFRTYNPDNAEVYLKNRKVNERISEEGKYRPAPLASYVPRPNPYQPKKKQSAKKKGRVASLVDPPTAVSGAATKRKSNSSTGWWGGRAPGPPPVRLHVARMTVQPESPVRPPKRPFYWDGGEPDDDNGDDDYEPEDRPAKRRLTTAHIQSKKIVTSGKVGKPSRKAKRTSKFTPRNAEKGCHSCRTRYVPQQMHCFSCPNVYCQSCIDNRYDQEFDEASAAWSCPVCLDFCSCDKCMEKRGTRVRFKREFVGTAKELKKKTGYSLQTWLRNNGFVVEGGGVLGGGLPVRGGDASQDDQDDQPSQVEVIEILSDNDEEHELMDIERTGTPITLNPSTSPVPTVPILSTASAPAASDPTVADVDIVLEDPLFLPDTPKTPLLQPASERHGARSGRPASEEYTSDSATLITPGSFSAPIVPEAHLSSPLQRKPVSPMLVPDMGYYDEAPNDIWSGNGYSSLSDDLNVPILNTLHQSPPPPDLDMGVNIDDYLSFSSSQQ</sequence>
<dbReference type="EMBL" id="KV423930">
    <property type="protein sequence ID" value="KZT60574.1"/>
    <property type="molecule type" value="Genomic_DNA"/>
</dbReference>
<feature type="domain" description="RING-type" evidence="12">
    <location>
        <begin position="411"/>
        <end position="457"/>
    </location>
</feature>
<dbReference type="InterPro" id="IPR040221">
    <property type="entry name" value="CDCA7/CDA7L"/>
</dbReference>
<evidence type="ECO:0000256" key="8">
    <source>
        <dbReference type="ARBA" id="ARBA00023163"/>
    </source>
</evidence>
<evidence type="ECO:0000313" key="13">
    <source>
        <dbReference type="EMBL" id="KZT60574.1"/>
    </source>
</evidence>
<keyword evidence="14" id="KW-1185">Reference proteome</keyword>
<keyword evidence="3" id="KW-0963">Cytoplasm</keyword>
<keyword evidence="9" id="KW-0539">Nucleus</keyword>
<reference evidence="13 14" key="1">
    <citation type="journal article" date="2016" name="Mol. Biol. Evol.">
        <title>Comparative Genomics of Early-Diverging Mushroom-Forming Fungi Provides Insights into the Origins of Lignocellulose Decay Capabilities.</title>
        <authorList>
            <person name="Nagy L.G."/>
            <person name="Riley R."/>
            <person name="Tritt A."/>
            <person name="Adam C."/>
            <person name="Daum C."/>
            <person name="Floudas D."/>
            <person name="Sun H."/>
            <person name="Yadav J.S."/>
            <person name="Pangilinan J."/>
            <person name="Larsson K.H."/>
            <person name="Matsuura K."/>
            <person name="Barry K."/>
            <person name="Labutti K."/>
            <person name="Kuo R."/>
            <person name="Ohm R.A."/>
            <person name="Bhattacharya S.S."/>
            <person name="Shirouzu T."/>
            <person name="Yoshinaga Y."/>
            <person name="Martin F.M."/>
            <person name="Grigoriev I.V."/>
            <person name="Hibbett D.S."/>
        </authorList>
    </citation>
    <scope>NUCLEOTIDE SEQUENCE [LARGE SCALE GENOMIC DNA]</scope>
    <source>
        <strain evidence="13 14">HHB12733</strain>
    </source>
</reference>
<evidence type="ECO:0000256" key="7">
    <source>
        <dbReference type="ARBA" id="ARBA00023015"/>
    </source>
</evidence>
<dbReference type="AlphaFoldDB" id="A0A165IH85"/>
<evidence type="ECO:0000256" key="4">
    <source>
        <dbReference type="ARBA" id="ARBA00022499"/>
    </source>
</evidence>
<keyword evidence="7" id="KW-0805">Transcription regulation</keyword>
<feature type="region of interest" description="Disordered" evidence="11">
    <location>
        <begin position="602"/>
        <end position="637"/>
    </location>
</feature>
<evidence type="ECO:0000256" key="3">
    <source>
        <dbReference type="ARBA" id="ARBA00022490"/>
    </source>
</evidence>
<feature type="compositionally biased region" description="Basic residues" evidence="11">
    <location>
        <begin position="276"/>
        <end position="287"/>
    </location>
</feature>
<dbReference type="Pfam" id="PF10497">
    <property type="entry name" value="zf-4CXXC_R1"/>
    <property type="match status" value="1"/>
</dbReference>
<evidence type="ECO:0000256" key="9">
    <source>
        <dbReference type="ARBA" id="ARBA00023242"/>
    </source>
</evidence>